<dbReference type="PANTHER" id="PTHR36853">
    <property type="entry name" value="EXPRESSED PROTEIN"/>
    <property type="match status" value="1"/>
</dbReference>
<dbReference type="Pfam" id="PF21656">
    <property type="entry name" value="DUF6859"/>
    <property type="match status" value="1"/>
</dbReference>
<evidence type="ECO:0000256" key="3">
    <source>
        <dbReference type="SAM" id="SignalP"/>
    </source>
</evidence>
<dbReference type="Proteomes" id="UP000800092">
    <property type="component" value="Unassembled WGS sequence"/>
</dbReference>
<keyword evidence="2" id="KW-0472">Membrane</keyword>
<dbReference type="Pfam" id="PF12955">
    <property type="entry name" value="Vps3844_C"/>
    <property type="match status" value="1"/>
</dbReference>
<evidence type="ECO:0000259" key="4">
    <source>
        <dbReference type="Pfam" id="PF12955"/>
    </source>
</evidence>
<keyword evidence="3" id="KW-0732">Signal</keyword>
<gene>
    <name evidence="6" type="ORF">EV356DRAFT_501646</name>
</gene>
<evidence type="ECO:0000313" key="7">
    <source>
        <dbReference type="Proteomes" id="UP000800092"/>
    </source>
</evidence>
<keyword evidence="2" id="KW-0812">Transmembrane</keyword>
<evidence type="ECO:0000256" key="2">
    <source>
        <dbReference type="SAM" id="Phobius"/>
    </source>
</evidence>
<feature type="domain" description="Vacuolar sorting protein Vps3844 C-terminal" evidence="4">
    <location>
        <begin position="298"/>
        <end position="405"/>
    </location>
</feature>
<keyword evidence="2" id="KW-1133">Transmembrane helix</keyword>
<protein>
    <submittedName>
        <fullName evidence="6">Uncharacterized protein</fullName>
    </submittedName>
</protein>
<dbReference type="EMBL" id="ML991798">
    <property type="protein sequence ID" value="KAF2234436.1"/>
    <property type="molecule type" value="Genomic_DNA"/>
</dbReference>
<sequence length="415" mass="44169">MKPLPSLLLSGLTCHISFVAASSAVARVYLHDPDSVPEPTSKQPSLPADTARLIIAQRLGLSSFHALQEVDEEDLEYINRYAAPEQTLFVNPSSSRRPQAIVVVEEGEWPEDIDPSLISLPSFDISNPPSPSSNAALLQDLVEQASSAEYGLAPSSNLAHHLEHDESYKSLPASDRYFLHRQSSDNIGQLLSTLRSKSATLTLIFMPTSNSSNDNSWGSYSLPTEFTESYIRSPHAYAHAHAHAKRQGEELLEAETQDSKSGENIETVSVAASSSASSSGSTSAPTSTTPPAGILPACFPNADACSGKTNGCSGHGTCELKYTNKDQQGSQKECWACKCQNIVDKNDMGQLLTTVWGGPACQKRDVSTSFWLLAGFTIAMVSAVAWGIGLLLSMGSEELPSVIGAGVSGPGARGK</sequence>
<reference evidence="6" key="1">
    <citation type="journal article" date="2020" name="Stud. Mycol.">
        <title>101 Dothideomycetes genomes: a test case for predicting lifestyles and emergence of pathogens.</title>
        <authorList>
            <person name="Haridas S."/>
            <person name="Albert R."/>
            <person name="Binder M."/>
            <person name="Bloem J."/>
            <person name="Labutti K."/>
            <person name="Salamov A."/>
            <person name="Andreopoulos B."/>
            <person name="Baker S."/>
            <person name="Barry K."/>
            <person name="Bills G."/>
            <person name="Bluhm B."/>
            <person name="Cannon C."/>
            <person name="Castanera R."/>
            <person name="Culley D."/>
            <person name="Daum C."/>
            <person name="Ezra D."/>
            <person name="Gonzalez J."/>
            <person name="Henrissat B."/>
            <person name="Kuo A."/>
            <person name="Liang C."/>
            <person name="Lipzen A."/>
            <person name="Lutzoni F."/>
            <person name="Magnuson J."/>
            <person name="Mondo S."/>
            <person name="Nolan M."/>
            <person name="Ohm R."/>
            <person name="Pangilinan J."/>
            <person name="Park H.-J."/>
            <person name="Ramirez L."/>
            <person name="Alfaro M."/>
            <person name="Sun H."/>
            <person name="Tritt A."/>
            <person name="Yoshinaga Y."/>
            <person name="Zwiers L.-H."/>
            <person name="Turgeon B."/>
            <person name="Goodwin S."/>
            <person name="Spatafora J."/>
            <person name="Crous P."/>
            <person name="Grigoriev I."/>
        </authorList>
    </citation>
    <scope>NUCLEOTIDE SEQUENCE</scope>
    <source>
        <strain evidence="6">Tuck. ex Michener</strain>
    </source>
</reference>
<feature type="transmembrane region" description="Helical" evidence="2">
    <location>
        <begin position="370"/>
        <end position="392"/>
    </location>
</feature>
<proteinExistence type="predicted"/>
<dbReference type="AlphaFoldDB" id="A0A6A6H8M1"/>
<organism evidence="6 7">
    <name type="scientific">Viridothelium virens</name>
    <name type="common">Speckled blister lichen</name>
    <name type="synonym">Trypethelium virens</name>
    <dbReference type="NCBI Taxonomy" id="1048519"/>
    <lineage>
        <taxon>Eukaryota</taxon>
        <taxon>Fungi</taxon>
        <taxon>Dikarya</taxon>
        <taxon>Ascomycota</taxon>
        <taxon>Pezizomycotina</taxon>
        <taxon>Dothideomycetes</taxon>
        <taxon>Dothideomycetes incertae sedis</taxon>
        <taxon>Trypetheliales</taxon>
        <taxon>Trypetheliaceae</taxon>
        <taxon>Viridothelium</taxon>
    </lineage>
</organism>
<name>A0A6A6H8M1_VIRVR</name>
<dbReference type="PANTHER" id="PTHR36853:SF1">
    <property type="entry name" value="DUF3844 DOMAIN-CONTAINING PROTEIN"/>
    <property type="match status" value="1"/>
</dbReference>
<feature type="chain" id="PRO_5025658585" evidence="3">
    <location>
        <begin position="22"/>
        <end position="415"/>
    </location>
</feature>
<dbReference type="InterPro" id="IPR053065">
    <property type="entry name" value="Archenteron_Induction-Rel"/>
</dbReference>
<keyword evidence="7" id="KW-1185">Reference proteome</keyword>
<evidence type="ECO:0000259" key="5">
    <source>
        <dbReference type="Pfam" id="PF21656"/>
    </source>
</evidence>
<feature type="signal peptide" evidence="3">
    <location>
        <begin position="1"/>
        <end position="21"/>
    </location>
</feature>
<dbReference type="InterPro" id="IPR024382">
    <property type="entry name" value="Vps3844_C"/>
</dbReference>
<feature type="compositionally biased region" description="Low complexity" evidence="1">
    <location>
        <begin position="267"/>
        <end position="288"/>
    </location>
</feature>
<evidence type="ECO:0000256" key="1">
    <source>
        <dbReference type="SAM" id="MobiDB-lite"/>
    </source>
</evidence>
<accession>A0A6A6H8M1</accession>
<dbReference type="GO" id="GO:0005783">
    <property type="term" value="C:endoplasmic reticulum"/>
    <property type="evidence" value="ECO:0007669"/>
    <property type="project" value="TreeGrafter"/>
</dbReference>
<dbReference type="OrthoDB" id="5583277at2759"/>
<evidence type="ECO:0000313" key="6">
    <source>
        <dbReference type="EMBL" id="KAF2234436.1"/>
    </source>
</evidence>
<feature type="region of interest" description="Disordered" evidence="1">
    <location>
        <begin position="241"/>
        <end position="288"/>
    </location>
</feature>
<dbReference type="InterPro" id="IPR049205">
    <property type="entry name" value="Vps3844_N"/>
</dbReference>
<feature type="domain" description="Vacuolar sorting protein Vps3844 N-terminal" evidence="5">
    <location>
        <begin position="44"/>
        <end position="144"/>
    </location>
</feature>